<name>A0ABC8SBQ7_9AQUA</name>
<organism evidence="1 2">
    <name type="scientific">Ilex paraguariensis</name>
    <name type="common">yerba mate</name>
    <dbReference type="NCBI Taxonomy" id="185542"/>
    <lineage>
        <taxon>Eukaryota</taxon>
        <taxon>Viridiplantae</taxon>
        <taxon>Streptophyta</taxon>
        <taxon>Embryophyta</taxon>
        <taxon>Tracheophyta</taxon>
        <taxon>Spermatophyta</taxon>
        <taxon>Magnoliopsida</taxon>
        <taxon>eudicotyledons</taxon>
        <taxon>Gunneridae</taxon>
        <taxon>Pentapetalae</taxon>
        <taxon>asterids</taxon>
        <taxon>campanulids</taxon>
        <taxon>Aquifoliales</taxon>
        <taxon>Aquifoliaceae</taxon>
        <taxon>Ilex</taxon>
    </lineage>
</organism>
<protein>
    <submittedName>
        <fullName evidence="1">Uncharacterized protein</fullName>
    </submittedName>
</protein>
<keyword evidence="2" id="KW-1185">Reference proteome</keyword>
<dbReference type="Proteomes" id="UP001642360">
    <property type="component" value="Unassembled WGS sequence"/>
</dbReference>
<gene>
    <name evidence="1" type="ORF">ILEXP_LOCUS21846</name>
</gene>
<proteinExistence type="predicted"/>
<comment type="caution">
    <text evidence="1">The sequence shown here is derived from an EMBL/GenBank/DDBJ whole genome shotgun (WGS) entry which is preliminary data.</text>
</comment>
<evidence type="ECO:0000313" key="2">
    <source>
        <dbReference type="Proteomes" id="UP001642360"/>
    </source>
</evidence>
<dbReference type="AlphaFoldDB" id="A0ABC8SBQ7"/>
<dbReference type="EMBL" id="CAUOFW020002414">
    <property type="protein sequence ID" value="CAK9153566.1"/>
    <property type="molecule type" value="Genomic_DNA"/>
</dbReference>
<feature type="non-terminal residue" evidence="1">
    <location>
        <position position="1"/>
    </location>
</feature>
<sequence>EFHDLRCFPFLLLRETSNVEVESSLTKKVNDLDVEVSTSKDKTESVEDLQDSYNKLYGECKQKRSFHSLNIRLKSSEDDNKILHMDLVKSKTHICGLEKETKFLQEKVSFLESEHKGHLEYKKCLAFKFVKLDRDLHES</sequence>
<reference evidence="1 2" key="1">
    <citation type="submission" date="2024-02" db="EMBL/GenBank/DDBJ databases">
        <authorList>
            <person name="Vignale AGUSTIN F."/>
            <person name="Sosa J E."/>
            <person name="Modenutti C."/>
        </authorList>
    </citation>
    <scope>NUCLEOTIDE SEQUENCE [LARGE SCALE GENOMIC DNA]</scope>
</reference>
<evidence type="ECO:0000313" key="1">
    <source>
        <dbReference type="EMBL" id="CAK9153566.1"/>
    </source>
</evidence>
<accession>A0ABC8SBQ7</accession>